<dbReference type="Gene3D" id="3.30.420.40">
    <property type="match status" value="2"/>
</dbReference>
<evidence type="ECO:0000313" key="2">
    <source>
        <dbReference type="EMBL" id="TWP46673.1"/>
    </source>
</evidence>
<dbReference type="PANTHER" id="PTHR18964">
    <property type="entry name" value="ROK (REPRESSOR, ORF, KINASE) FAMILY"/>
    <property type="match status" value="1"/>
</dbReference>
<dbReference type="EMBL" id="VOBR01000031">
    <property type="protein sequence ID" value="TWP46673.1"/>
    <property type="molecule type" value="Genomic_DNA"/>
</dbReference>
<evidence type="ECO:0000313" key="3">
    <source>
        <dbReference type="Proteomes" id="UP000316639"/>
    </source>
</evidence>
<comment type="caution">
    <text evidence="2">The sequence shown here is derived from an EMBL/GenBank/DDBJ whole genome shotgun (WGS) entry which is preliminary data.</text>
</comment>
<dbReference type="PANTHER" id="PTHR18964:SF149">
    <property type="entry name" value="BIFUNCTIONAL UDP-N-ACETYLGLUCOSAMINE 2-EPIMERASE_N-ACETYLMANNOSAMINE KINASE"/>
    <property type="match status" value="1"/>
</dbReference>
<comment type="similarity">
    <text evidence="1">Belongs to the ROK (NagC/XylR) family.</text>
</comment>
<accession>A0A563EIN2</accession>
<dbReference type="AlphaFoldDB" id="A0A563EIN2"/>
<organism evidence="2 3">
    <name type="scientific">Lentzea tibetensis</name>
    <dbReference type="NCBI Taxonomy" id="2591470"/>
    <lineage>
        <taxon>Bacteria</taxon>
        <taxon>Bacillati</taxon>
        <taxon>Actinomycetota</taxon>
        <taxon>Actinomycetes</taxon>
        <taxon>Pseudonocardiales</taxon>
        <taxon>Pseudonocardiaceae</taxon>
        <taxon>Lentzea</taxon>
    </lineage>
</organism>
<protein>
    <submittedName>
        <fullName evidence="2">ROK family protein</fullName>
    </submittedName>
</protein>
<name>A0A563EIN2_9PSEU</name>
<gene>
    <name evidence="2" type="ORF">FKR81_35045</name>
</gene>
<sequence length="295" mass="30799">MAYLGIDIGDNGVSLRAEFHAGFVHSSSFDWPSGNSWQHDLDSLSAHVRSAQDDWPGPVGAVGVAVPASLDAAGLVAVWSNRSHWVGLDLRSALAGLFPRAEVRHLHRGALSALAESAVSGCDDLVYVGVDAGIDCGIVIDGKVKAAAPHPPIELGHMIIDRYGRACACGRRGCLQSVCSGPAVLQRAAMRRGGEVSFEDLQIGFSHQHLWAVSAVDDACVAMATALVNIAEVLNPEIIVVGGAFATGLDGFVDRLAKHTGELRRGHRALPEIAPSACTVASSLHGAVLLARSAE</sequence>
<evidence type="ECO:0000256" key="1">
    <source>
        <dbReference type="ARBA" id="ARBA00006479"/>
    </source>
</evidence>
<dbReference type="Pfam" id="PF00480">
    <property type="entry name" value="ROK"/>
    <property type="match status" value="1"/>
</dbReference>
<reference evidence="2 3" key="1">
    <citation type="submission" date="2019-07" db="EMBL/GenBank/DDBJ databases">
        <title>Lentzea xizangensis sp. nov., isolated from Qinghai-Tibetan Plateau Soils.</title>
        <authorList>
            <person name="Huang J."/>
        </authorList>
    </citation>
    <scope>NUCLEOTIDE SEQUENCE [LARGE SCALE GENOMIC DNA]</scope>
    <source>
        <strain evidence="2 3">FXJ1.1311</strain>
    </source>
</reference>
<dbReference type="InterPro" id="IPR000600">
    <property type="entry name" value="ROK"/>
</dbReference>
<keyword evidence="3" id="KW-1185">Reference proteome</keyword>
<dbReference type="OrthoDB" id="9795247at2"/>
<dbReference type="SUPFAM" id="SSF53067">
    <property type="entry name" value="Actin-like ATPase domain"/>
    <property type="match status" value="2"/>
</dbReference>
<dbReference type="RefSeq" id="WP_146358543.1">
    <property type="nucleotide sequence ID" value="NZ_VOBR01000031.1"/>
</dbReference>
<dbReference type="InterPro" id="IPR043129">
    <property type="entry name" value="ATPase_NBD"/>
</dbReference>
<dbReference type="Proteomes" id="UP000316639">
    <property type="component" value="Unassembled WGS sequence"/>
</dbReference>
<proteinExistence type="inferred from homology"/>